<gene>
    <name evidence="1" type="ORF">PS723_06088</name>
</gene>
<evidence type="ECO:0000313" key="1">
    <source>
        <dbReference type="EMBL" id="VVO42925.1"/>
    </source>
</evidence>
<reference evidence="1 2" key="1">
    <citation type="submission" date="2019-09" db="EMBL/GenBank/DDBJ databases">
        <authorList>
            <person name="Chandra G."/>
            <person name="Truman W A."/>
        </authorList>
    </citation>
    <scope>NUCLEOTIDE SEQUENCE [LARGE SCALE GENOMIC DNA]</scope>
    <source>
        <strain evidence="1">PS723</strain>
    </source>
</reference>
<evidence type="ECO:0000313" key="2">
    <source>
        <dbReference type="Proteomes" id="UP000379480"/>
    </source>
</evidence>
<dbReference type="AlphaFoldDB" id="A0A5E7FUN1"/>
<proteinExistence type="predicted"/>
<sequence length="126" mass="13889">MPPPLFSKWKLSSFFSLISGVGPLPVTLKVSPVLKASMLLCGVNCDRLRFQPIPKPESRVLSGLKARLNGRSGPQRSLLLISGKLIVAVYCPVRGSTPFCRKLMKLKAWEFAALEAVMFINLSMDK</sequence>
<dbReference type="EMBL" id="CABVHY010000047">
    <property type="protein sequence ID" value="VVO42925.1"/>
    <property type="molecule type" value="Genomic_DNA"/>
</dbReference>
<name>A0A5E7FUN1_PSEFL</name>
<dbReference type="Proteomes" id="UP000379480">
    <property type="component" value="Unassembled WGS sequence"/>
</dbReference>
<protein>
    <submittedName>
        <fullName evidence="1">Uncharacterized protein</fullName>
    </submittedName>
</protein>
<organism evidence="1 2">
    <name type="scientific">Pseudomonas fluorescens</name>
    <dbReference type="NCBI Taxonomy" id="294"/>
    <lineage>
        <taxon>Bacteria</taxon>
        <taxon>Pseudomonadati</taxon>
        <taxon>Pseudomonadota</taxon>
        <taxon>Gammaproteobacteria</taxon>
        <taxon>Pseudomonadales</taxon>
        <taxon>Pseudomonadaceae</taxon>
        <taxon>Pseudomonas</taxon>
    </lineage>
</organism>
<accession>A0A5E7FUN1</accession>